<comment type="caution">
    <text evidence="2">The sequence shown here is derived from an EMBL/GenBank/DDBJ whole genome shotgun (WGS) entry which is preliminary data.</text>
</comment>
<accession>A0AAV7YS09</accession>
<feature type="transmembrane region" description="Helical" evidence="1">
    <location>
        <begin position="238"/>
        <end position="264"/>
    </location>
</feature>
<gene>
    <name evidence="2" type="ORF">M0812_21505</name>
</gene>
<dbReference type="AlphaFoldDB" id="A0AAV7YS09"/>
<keyword evidence="1" id="KW-0812">Transmembrane</keyword>
<sequence>MIKLPIIFGLGSTLLTINHLKIKSQLSFLRRVIPVFSKNFGEQKNADKEYVQLSGELTGNGEKFSSSFGFFDDCLYSKSKLFVNKFSTEPLWPFNDADKPKYRSQTKTTEVFLNTGWGNVKIGKSDLLAKRSFANPILQKKKSIIQNRYIKDIKSKGKNVKKEIEPSNFFKSLIQSANSFKNCNSSWFQENVILEGTQCYLISQPAITNFEITSLKCPIQVSTQPVSQQIQKLTEKQIWSSIFLFVSYALSAISLGYVICFKYFKKEHPFLAKLLEFFTKSH</sequence>
<dbReference type="EMBL" id="JANTQA010000047">
    <property type="protein sequence ID" value="KAJ3432563.1"/>
    <property type="molecule type" value="Genomic_DNA"/>
</dbReference>
<proteinExistence type="predicted"/>
<keyword evidence="1" id="KW-1133">Transmembrane helix</keyword>
<reference evidence="2" key="1">
    <citation type="submission" date="2022-08" db="EMBL/GenBank/DDBJ databases">
        <title>Novel sulphate-reducing endosymbionts in the free-living metamonad Anaeramoeba.</title>
        <authorList>
            <person name="Jerlstrom-Hultqvist J."/>
            <person name="Cepicka I."/>
            <person name="Gallot-Lavallee L."/>
            <person name="Salas-Leiva D."/>
            <person name="Curtis B.A."/>
            <person name="Zahonova K."/>
            <person name="Pipaliya S."/>
            <person name="Dacks J."/>
            <person name="Roger A.J."/>
        </authorList>
    </citation>
    <scope>NUCLEOTIDE SEQUENCE</scope>
    <source>
        <strain evidence="2">Busselton2</strain>
    </source>
</reference>
<dbReference type="Proteomes" id="UP001146793">
    <property type="component" value="Unassembled WGS sequence"/>
</dbReference>
<protein>
    <recommendedName>
        <fullName evidence="4">Transmembrane protein</fullName>
    </recommendedName>
</protein>
<organism evidence="2 3">
    <name type="scientific">Anaeramoeba flamelloides</name>
    <dbReference type="NCBI Taxonomy" id="1746091"/>
    <lineage>
        <taxon>Eukaryota</taxon>
        <taxon>Metamonada</taxon>
        <taxon>Anaeramoebidae</taxon>
        <taxon>Anaeramoeba</taxon>
    </lineage>
</organism>
<evidence type="ECO:0008006" key="4">
    <source>
        <dbReference type="Google" id="ProtNLM"/>
    </source>
</evidence>
<evidence type="ECO:0000256" key="1">
    <source>
        <dbReference type="SAM" id="Phobius"/>
    </source>
</evidence>
<evidence type="ECO:0000313" key="2">
    <source>
        <dbReference type="EMBL" id="KAJ3432563.1"/>
    </source>
</evidence>
<keyword evidence="1" id="KW-0472">Membrane</keyword>
<evidence type="ECO:0000313" key="3">
    <source>
        <dbReference type="Proteomes" id="UP001146793"/>
    </source>
</evidence>
<name>A0AAV7YS09_9EUKA</name>